<feature type="compositionally biased region" description="Polar residues" evidence="1">
    <location>
        <begin position="187"/>
        <end position="203"/>
    </location>
</feature>
<organism evidence="2 3">
    <name type="scientific">Romanomermis culicivorax</name>
    <name type="common">Nematode worm</name>
    <dbReference type="NCBI Taxonomy" id="13658"/>
    <lineage>
        <taxon>Eukaryota</taxon>
        <taxon>Metazoa</taxon>
        <taxon>Ecdysozoa</taxon>
        <taxon>Nematoda</taxon>
        <taxon>Enoplea</taxon>
        <taxon>Dorylaimia</taxon>
        <taxon>Mermithida</taxon>
        <taxon>Mermithoidea</taxon>
        <taxon>Mermithidae</taxon>
        <taxon>Romanomermis</taxon>
    </lineage>
</organism>
<evidence type="ECO:0000313" key="2">
    <source>
        <dbReference type="Proteomes" id="UP000887565"/>
    </source>
</evidence>
<feature type="compositionally biased region" description="Low complexity" evidence="1">
    <location>
        <begin position="204"/>
        <end position="215"/>
    </location>
</feature>
<protein>
    <submittedName>
        <fullName evidence="3">Uncharacterized protein</fullName>
    </submittedName>
</protein>
<reference evidence="3" key="1">
    <citation type="submission" date="2022-11" db="UniProtKB">
        <authorList>
            <consortium name="WormBaseParasite"/>
        </authorList>
    </citation>
    <scope>IDENTIFICATION</scope>
</reference>
<feature type="region of interest" description="Disordered" evidence="1">
    <location>
        <begin position="187"/>
        <end position="254"/>
    </location>
</feature>
<evidence type="ECO:0000313" key="3">
    <source>
        <dbReference type="WBParaSite" id="nRc.2.0.1.t24424-RA"/>
    </source>
</evidence>
<feature type="compositionally biased region" description="Basic and acidic residues" evidence="1">
    <location>
        <begin position="244"/>
        <end position="254"/>
    </location>
</feature>
<evidence type="ECO:0000256" key="1">
    <source>
        <dbReference type="SAM" id="MobiDB-lite"/>
    </source>
</evidence>
<dbReference type="Proteomes" id="UP000887565">
    <property type="component" value="Unplaced"/>
</dbReference>
<proteinExistence type="predicted"/>
<sequence length="254" mass="27764">MGGGIDQQTGRTIRGCTSSRPFCRRINESCNGWASSVLAIISEDRQTLNNWSPVVGLGNFAAATAMLPRNWLAQAVLKIDQLCSDIPSSGQKRLDMVSIIVKVMESITKYFIVIVLLCMEGKCQQNCLKSMSIESEGKMLVWNATRQVNLDIKFNHLGTFLCRPLNLKLKKKGIAGNFLKISYKNGNSTKSRSKSMPRSQMPGTSSSTSQVQSTSAMTKVPSEMATSQSSIGWGKGLGIGLTKLDNDTLPEFKN</sequence>
<dbReference type="AlphaFoldDB" id="A0A915JD72"/>
<keyword evidence="2" id="KW-1185">Reference proteome</keyword>
<name>A0A915JD72_ROMCU</name>
<accession>A0A915JD72</accession>
<dbReference type="WBParaSite" id="nRc.2.0.1.t24424-RA">
    <property type="protein sequence ID" value="nRc.2.0.1.t24424-RA"/>
    <property type="gene ID" value="nRc.2.0.1.g24424"/>
</dbReference>